<feature type="transmembrane region" description="Helical" evidence="7">
    <location>
        <begin position="399"/>
        <end position="419"/>
    </location>
</feature>
<protein>
    <recommendedName>
        <fullName evidence="8">Major facilitator superfamily (MFS) profile domain-containing protein</fullName>
    </recommendedName>
</protein>
<feature type="transmembrane region" description="Helical" evidence="7">
    <location>
        <begin position="80"/>
        <end position="99"/>
    </location>
</feature>
<feature type="transmembrane region" description="Helical" evidence="7">
    <location>
        <begin position="136"/>
        <end position="159"/>
    </location>
</feature>
<gene>
    <name evidence="9" type="ORF">M413DRAFT_30170</name>
</gene>
<keyword evidence="4 7" id="KW-1133">Transmembrane helix</keyword>
<proteinExistence type="predicted"/>
<dbReference type="Pfam" id="PF07690">
    <property type="entry name" value="MFS_1"/>
    <property type="match status" value="1"/>
</dbReference>
<dbReference type="STRING" id="686832.A0A0C3C215"/>
<dbReference type="Gene3D" id="1.20.1250.20">
    <property type="entry name" value="MFS general substrate transporter like domains"/>
    <property type="match status" value="2"/>
</dbReference>
<evidence type="ECO:0000313" key="10">
    <source>
        <dbReference type="Proteomes" id="UP000053424"/>
    </source>
</evidence>
<dbReference type="AlphaFoldDB" id="A0A0C3C215"/>
<feature type="transmembrane region" description="Helical" evidence="7">
    <location>
        <begin position="111"/>
        <end position="130"/>
    </location>
</feature>
<feature type="transmembrane region" description="Helical" evidence="7">
    <location>
        <begin position="431"/>
        <end position="452"/>
    </location>
</feature>
<dbReference type="FunFam" id="1.20.1250.20:FF:000013">
    <property type="entry name" value="MFS general substrate transporter"/>
    <property type="match status" value="1"/>
</dbReference>
<organism evidence="9 10">
    <name type="scientific">Hebeloma cylindrosporum</name>
    <dbReference type="NCBI Taxonomy" id="76867"/>
    <lineage>
        <taxon>Eukaryota</taxon>
        <taxon>Fungi</taxon>
        <taxon>Dikarya</taxon>
        <taxon>Basidiomycota</taxon>
        <taxon>Agaricomycotina</taxon>
        <taxon>Agaricomycetes</taxon>
        <taxon>Agaricomycetidae</taxon>
        <taxon>Agaricales</taxon>
        <taxon>Agaricineae</taxon>
        <taxon>Hymenogastraceae</taxon>
        <taxon>Hebeloma</taxon>
    </lineage>
</organism>
<dbReference type="OrthoDB" id="2985014at2759"/>
<sequence length="497" mass="54140">MSEKGHSSSPPLGSQEFGLTKGSDGISGIDEDLEKKAVRRVDYTVLPVMSMFYLLSFLDRGNIGNARVAGLQQDLKMTDAQYQICLTVLFVPYIASELPSNLILRKIGPSILMPTLLTVWGIIVTLQGLVTNFAGLLTVRVLLGLFEGPMAPCIVCYLSGFYTRKELSLRIALFFSAASLAGAFSGFLAAAIQKMDGVGGKAGWAWIFIIEGLFTVCMGLAGFFVIPSTPSHSKFLTSEQKKVLMARLERDRPSIKPSDKFSGGEILRSVRSPHVVIVFILFFLAGTGTFGLALFLPSIVSELGFSRTKTQLLSVGPFAAGFLVMVISAYLSDRYQSRGVATALVATLAVAGYSIYLGAQDKFVAYGALYLMVPGLSATTPILSTWLSNNSEPYYRRATSIALGFIAANSGGILSTWRFPTKEGPRYTETTIMFLTFSICVVLGSLLNVAYLSSKNKSKARVGRREELLEKYSEDEDGGLRAWMELGDEHPDFRYTL</sequence>
<dbReference type="InterPro" id="IPR020846">
    <property type="entry name" value="MFS_dom"/>
</dbReference>
<evidence type="ECO:0000256" key="2">
    <source>
        <dbReference type="ARBA" id="ARBA00022448"/>
    </source>
</evidence>
<evidence type="ECO:0000256" key="5">
    <source>
        <dbReference type="ARBA" id="ARBA00023136"/>
    </source>
</evidence>
<feature type="transmembrane region" description="Helical" evidence="7">
    <location>
        <begin position="171"/>
        <end position="192"/>
    </location>
</feature>
<keyword evidence="5 7" id="KW-0472">Membrane</keyword>
<evidence type="ECO:0000259" key="8">
    <source>
        <dbReference type="PROSITE" id="PS50850"/>
    </source>
</evidence>
<feature type="transmembrane region" description="Helical" evidence="7">
    <location>
        <begin position="339"/>
        <end position="357"/>
    </location>
</feature>
<evidence type="ECO:0000256" key="4">
    <source>
        <dbReference type="ARBA" id="ARBA00022989"/>
    </source>
</evidence>
<evidence type="ECO:0000256" key="3">
    <source>
        <dbReference type="ARBA" id="ARBA00022692"/>
    </source>
</evidence>
<dbReference type="GO" id="GO:0016020">
    <property type="term" value="C:membrane"/>
    <property type="evidence" value="ECO:0007669"/>
    <property type="project" value="UniProtKB-SubCell"/>
</dbReference>
<evidence type="ECO:0000256" key="6">
    <source>
        <dbReference type="SAM" id="MobiDB-lite"/>
    </source>
</evidence>
<name>A0A0C3C215_HEBCY</name>
<dbReference type="PANTHER" id="PTHR43791:SF85">
    <property type="entry name" value="TRANSPORTER, PUTATIVE (AFU_ORTHOLOGUE AFUA_6G00710)-RELATED"/>
    <property type="match status" value="1"/>
</dbReference>
<reference evidence="10" key="2">
    <citation type="submission" date="2015-01" db="EMBL/GenBank/DDBJ databases">
        <title>Evolutionary Origins and Diversification of the Mycorrhizal Mutualists.</title>
        <authorList>
            <consortium name="DOE Joint Genome Institute"/>
            <consortium name="Mycorrhizal Genomics Consortium"/>
            <person name="Kohler A."/>
            <person name="Kuo A."/>
            <person name="Nagy L.G."/>
            <person name="Floudas D."/>
            <person name="Copeland A."/>
            <person name="Barry K.W."/>
            <person name="Cichocki N."/>
            <person name="Veneault-Fourrey C."/>
            <person name="LaButti K."/>
            <person name="Lindquist E.A."/>
            <person name="Lipzen A."/>
            <person name="Lundell T."/>
            <person name="Morin E."/>
            <person name="Murat C."/>
            <person name="Riley R."/>
            <person name="Ohm R."/>
            <person name="Sun H."/>
            <person name="Tunlid A."/>
            <person name="Henrissat B."/>
            <person name="Grigoriev I.V."/>
            <person name="Hibbett D.S."/>
            <person name="Martin F."/>
        </authorList>
    </citation>
    <scope>NUCLEOTIDE SEQUENCE [LARGE SCALE GENOMIC DNA]</scope>
    <source>
        <strain evidence="10">h7</strain>
    </source>
</reference>
<dbReference type="InterPro" id="IPR036259">
    <property type="entry name" value="MFS_trans_sf"/>
</dbReference>
<dbReference type="Proteomes" id="UP000053424">
    <property type="component" value="Unassembled WGS sequence"/>
</dbReference>
<accession>A0A0C3C215</accession>
<feature type="domain" description="Major facilitator superfamily (MFS) profile" evidence="8">
    <location>
        <begin position="45"/>
        <end position="456"/>
    </location>
</feature>
<keyword evidence="10" id="KW-1185">Reference proteome</keyword>
<feature type="transmembrane region" description="Helical" evidence="7">
    <location>
        <begin position="363"/>
        <end position="387"/>
    </location>
</feature>
<keyword evidence="2" id="KW-0813">Transport</keyword>
<dbReference type="GO" id="GO:0022857">
    <property type="term" value="F:transmembrane transporter activity"/>
    <property type="evidence" value="ECO:0007669"/>
    <property type="project" value="InterPro"/>
</dbReference>
<feature type="transmembrane region" description="Helical" evidence="7">
    <location>
        <begin position="275"/>
        <end position="300"/>
    </location>
</feature>
<dbReference type="InterPro" id="IPR011701">
    <property type="entry name" value="MFS"/>
</dbReference>
<evidence type="ECO:0000313" key="9">
    <source>
        <dbReference type="EMBL" id="KIM38324.1"/>
    </source>
</evidence>
<dbReference type="EMBL" id="KN831791">
    <property type="protein sequence ID" value="KIM38324.1"/>
    <property type="molecule type" value="Genomic_DNA"/>
</dbReference>
<keyword evidence="3 7" id="KW-0812">Transmembrane</keyword>
<feature type="transmembrane region" description="Helical" evidence="7">
    <location>
        <begin position="312"/>
        <end position="332"/>
    </location>
</feature>
<reference evidence="9 10" key="1">
    <citation type="submission" date="2014-04" db="EMBL/GenBank/DDBJ databases">
        <authorList>
            <consortium name="DOE Joint Genome Institute"/>
            <person name="Kuo A."/>
            <person name="Gay G."/>
            <person name="Dore J."/>
            <person name="Kohler A."/>
            <person name="Nagy L.G."/>
            <person name="Floudas D."/>
            <person name="Copeland A."/>
            <person name="Barry K.W."/>
            <person name="Cichocki N."/>
            <person name="Veneault-Fourrey C."/>
            <person name="LaButti K."/>
            <person name="Lindquist E.A."/>
            <person name="Lipzen A."/>
            <person name="Lundell T."/>
            <person name="Morin E."/>
            <person name="Murat C."/>
            <person name="Sun H."/>
            <person name="Tunlid A."/>
            <person name="Henrissat B."/>
            <person name="Grigoriev I.V."/>
            <person name="Hibbett D.S."/>
            <person name="Martin F."/>
            <person name="Nordberg H.P."/>
            <person name="Cantor M.N."/>
            <person name="Hua S.X."/>
        </authorList>
    </citation>
    <scope>NUCLEOTIDE SEQUENCE [LARGE SCALE GENOMIC DNA]</scope>
    <source>
        <strain evidence="10">h7</strain>
    </source>
</reference>
<evidence type="ECO:0000256" key="1">
    <source>
        <dbReference type="ARBA" id="ARBA00004141"/>
    </source>
</evidence>
<dbReference type="PROSITE" id="PS50850">
    <property type="entry name" value="MFS"/>
    <property type="match status" value="1"/>
</dbReference>
<dbReference type="HOGENOM" id="CLU_001265_0_1_1"/>
<feature type="transmembrane region" description="Helical" evidence="7">
    <location>
        <begin position="204"/>
        <end position="226"/>
    </location>
</feature>
<dbReference type="PANTHER" id="PTHR43791">
    <property type="entry name" value="PERMEASE-RELATED"/>
    <property type="match status" value="1"/>
</dbReference>
<dbReference type="SUPFAM" id="SSF103473">
    <property type="entry name" value="MFS general substrate transporter"/>
    <property type="match status" value="1"/>
</dbReference>
<dbReference type="FunFam" id="1.20.1250.20:FF:000034">
    <property type="entry name" value="MFS general substrate transporter"/>
    <property type="match status" value="1"/>
</dbReference>
<evidence type="ECO:0000256" key="7">
    <source>
        <dbReference type="SAM" id="Phobius"/>
    </source>
</evidence>
<feature type="region of interest" description="Disordered" evidence="6">
    <location>
        <begin position="1"/>
        <end position="23"/>
    </location>
</feature>
<comment type="subcellular location">
    <subcellularLocation>
        <location evidence="1">Membrane</location>
        <topology evidence="1">Multi-pass membrane protein</topology>
    </subcellularLocation>
</comment>